<name>A0AA35Z8A0_LACSI</name>
<evidence type="ECO:0000256" key="4">
    <source>
        <dbReference type="ARBA" id="ARBA00022989"/>
    </source>
</evidence>
<sequence>MSSVISQTSCFSMAYNRLHLRARSHPHLLRSKVLMVMNNDGHAIKAYSSEISSALYHKTAASKSHNDIVVKANSSTVEVVNGEEINEPEEHVVSEQKRSAKIHDFCFGLPYGGIVFSGGVLGFIFSRNPASLINGGLYGGALMALSFLSLKIWRNGHSSLPFILGQTGIAAMLLWKNIQTYSLTKKILPTGFHVVLSGAMLCFYTYVMLSGGNPPPKKIARRESISSKLPLALLSLSAITSRGMGNTGSNGERRMEAKLGGCSGGLLGRSFSIPLEKPEGGMEGNIEVAVEGSNDPQGCLVVSDQQEEGWRRVVPISSSGCSDD</sequence>
<feature type="transmembrane region" description="Helical" evidence="6">
    <location>
        <begin position="132"/>
        <end position="153"/>
    </location>
</feature>
<dbReference type="EMBL" id="OX465081">
    <property type="protein sequence ID" value="CAI9287738.1"/>
    <property type="molecule type" value="Genomic_DNA"/>
</dbReference>
<evidence type="ECO:0000256" key="1">
    <source>
        <dbReference type="ARBA" id="ARBA00004370"/>
    </source>
</evidence>
<proteinExistence type="inferred from homology"/>
<evidence type="ECO:0000313" key="8">
    <source>
        <dbReference type="Proteomes" id="UP001177003"/>
    </source>
</evidence>
<evidence type="ECO:0000256" key="5">
    <source>
        <dbReference type="ARBA" id="ARBA00023136"/>
    </source>
</evidence>
<evidence type="ECO:0000256" key="3">
    <source>
        <dbReference type="ARBA" id="ARBA00022692"/>
    </source>
</evidence>
<keyword evidence="3 6" id="KW-0812">Transmembrane</keyword>
<feature type="transmembrane region" description="Helical" evidence="6">
    <location>
        <begin position="105"/>
        <end position="126"/>
    </location>
</feature>
<reference evidence="7" key="1">
    <citation type="submission" date="2023-04" db="EMBL/GenBank/DDBJ databases">
        <authorList>
            <person name="Vijverberg K."/>
            <person name="Xiong W."/>
            <person name="Schranz E."/>
        </authorList>
    </citation>
    <scope>NUCLEOTIDE SEQUENCE</scope>
</reference>
<comment type="similarity">
    <text evidence="2">Belongs to the TMEM14 family.</text>
</comment>
<dbReference type="PANTHER" id="PTHR12668">
    <property type="entry name" value="TRANSMEMBRANE PROTEIN 14, 15"/>
    <property type="match status" value="1"/>
</dbReference>
<accession>A0AA35Z8A0</accession>
<comment type="subcellular location">
    <subcellularLocation>
        <location evidence="1">Membrane</location>
    </subcellularLocation>
</comment>
<feature type="transmembrane region" description="Helical" evidence="6">
    <location>
        <begin position="160"/>
        <end position="178"/>
    </location>
</feature>
<evidence type="ECO:0000313" key="7">
    <source>
        <dbReference type="EMBL" id="CAI9287738.1"/>
    </source>
</evidence>
<dbReference type="InterPro" id="IPR044890">
    <property type="entry name" value="TMEM14_sf"/>
</dbReference>
<gene>
    <name evidence="7" type="ORF">LSALG_LOCUS27083</name>
</gene>
<keyword evidence="8" id="KW-1185">Reference proteome</keyword>
<dbReference type="InterPro" id="IPR005349">
    <property type="entry name" value="TMEM14"/>
</dbReference>
<keyword evidence="4 6" id="KW-1133">Transmembrane helix</keyword>
<dbReference type="PANTHER" id="PTHR12668:SF48">
    <property type="entry name" value="PROTEIN FATTY ACID EXPORT 1, CHLOROPLASTIC"/>
    <property type="match status" value="1"/>
</dbReference>
<dbReference type="Proteomes" id="UP001177003">
    <property type="component" value="Chromosome 5"/>
</dbReference>
<evidence type="ECO:0000256" key="2">
    <source>
        <dbReference type="ARBA" id="ARBA00007590"/>
    </source>
</evidence>
<evidence type="ECO:0000256" key="6">
    <source>
        <dbReference type="SAM" id="Phobius"/>
    </source>
</evidence>
<dbReference type="Pfam" id="PF03647">
    <property type="entry name" value="Tmemb_14"/>
    <property type="match status" value="1"/>
</dbReference>
<dbReference type="Gene3D" id="1.10.10.1740">
    <property type="entry name" value="Transmembrane protein 14-like"/>
    <property type="match status" value="1"/>
</dbReference>
<organism evidence="7 8">
    <name type="scientific">Lactuca saligna</name>
    <name type="common">Willowleaf lettuce</name>
    <dbReference type="NCBI Taxonomy" id="75948"/>
    <lineage>
        <taxon>Eukaryota</taxon>
        <taxon>Viridiplantae</taxon>
        <taxon>Streptophyta</taxon>
        <taxon>Embryophyta</taxon>
        <taxon>Tracheophyta</taxon>
        <taxon>Spermatophyta</taxon>
        <taxon>Magnoliopsida</taxon>
        <taxon>eudicotyledons</taxon>
        <taxon>Gunneridae</taxon>
        <taxon>Pentapetalae</taxon>
        <taxon>asterids</taxon>
        <taxon>campanulids</taxon>
        <taxon>Asterales</taxon>
        <taxon>Asteraceae</taxon>
        <taxon>Cichorioideae</taxon>
        <taxon>Cichorieae</taxon>
        <taxon>Lactucinae</taxon>
        <taxon>Lactuca</taxon>
    </lineage>
</organism>
<evidence type="ECO:0008006" key="9">
    <source>
        <dbReference type="Google" id="ProtNLM"/>
    </source>
</evidence>
<protein>
    <recommendedName>
        <fullName evidence="9">Protein FATTY ACID EXPORT 1, chloroplastic</fullName>
    </recommendedName>
</protein>
<dbReference type="AlphaFoldDB" id="A0AA35Z8A0"/>
<dbReference type="GO" id="GO:0009706">
    <property type="term" value="C:chloroplast inner membrane"/>
    <property type="evidence" value="ECO:0007669"/>
    <property type="project" value="TreeGrafter"/>
</dbReference>
<keyword evidence="5 6" id="KW-0472">Membrane</keyword>
<dbReference type="GO" id="GO:0015245">
    <property type="term" value="F:fatty acid transmembrane transporter activity"/>
    <property type="evidence" value="ECO:0007669"/>
    <property type="project" value="TreeGrafter"/>
</dbReference>
<feature type="transmembrane region" description="Helical" evidence="6">
    <location>
        <begin position="190"/>
        <end position="209"/>
    </location>
</feature>